<dbReference type="Proteomes" id="UP001151699">
    <property type="component" value="Chromosome B"/>
</dbReference>
<sequence>MESNIVMDVSIQILVMQLLDEDREFQGSNLYEVVRRRLEIYDNEEEYNDNLDIDLDDQDGEVIIFSPSSSPIPSYTPPPYVSDDEFAFDNDDGWHISEEEEMVRVAEPVAAVNQIYDDVDTDPEDDEGSVCIV</sequence>
<feature type="non-terminal residue" evidence="1">
    <location>
        <position position="1"/>
    </location>
</feature>
<comment type="caution">
    <text evidence="1">The sequence shown here is derived from an EMBL/GenBank/DDBJ whole genome shotgun (WGS) entry which is preliminary data.</text>
</comment>
<keyword evidence="2" id="KW-1185">Reference proteome</keyword>
<evidence type="ECO:0000313" key="1">
    <source>
        <dbReference type="EMBL" id="KAJ6642663.1"/>
    </source>
</evidence>
<protein>
    <submittedName>
        <fullName evidence="1">Uncharacterized protein</fullName>
    </submittedName>
</protein>
<dbReference type="AlphaFoldDB" id="A0A9Q0N306"/>
<evidence type="ECO:0000313" key="2">
    <source>
        <dbReference type="Proteomes" id="UP001151699"/>
    </source>
</evidence>
<gene>
    <name evidence="1" type="ORF">Bhyg_07616</name>
</gene>
<organism evidence="1 2">
    <name type="scientific">Pseudolycoriella hygida</name>
    <dbReference type="NCBI Taxonomy" id="35572"/>
    <lineage>
        <taxon>Eukaryota</taxon>
        <taxon>Metazoa</taxon>
        <taxon>Ecdysozoa</taxon>
        <taxon>Arthropoda</taxon>
        <taxon>Hexapoda</taxon>
        <taxon>Insecta</taxon>
        <taxon>Pterygota</taxon>
        <taxon>Neoptera</taxon>
        <taxon>Endopterygota</taxon>
        <taxon>Diptera</taxon>
        <taxon>Nematocera</taxon>
        <taxon>Sciaroidea</taxon>
        <taxon>Sciaridae</taxon>
        <taxon>Pseudolycoriella</taxon>
    </lineage>
</organism>
<dbReference type="EMBL" id="WJQU01000002">
    <property type="protein sequence ID" value="KAJ6642663.1"/>
    <property type="molecule type" value="Genomic_DNA"/>
</dbReference>
<name>A0A9Q0N306_9DIPT</name>
<reference evidence="1" key="1">
    <citation type="submission" date="2022-07" db="EMBL/GenBank/DDBJ databases">
        <authorList>
            <person name="Trinca V."/>
            <person name="Uliana J.V.C."/>
            <person name="Torres T.T."/>
            <person name="Ward R.J."/>
            <person name="Monesi N."/>
        </authorList>
    </citation>
    <scope>NUCLEOTIDE SEQUENCE</scope>
    <source>
        <strain evidence="1">HSMRA1968</strain>
        <tissue evidence="1">Whole embryos</tissue>
    </source>
</reference>
<proteinExistence type="predicted"/>
<accession>A0A9Q0N306</accession>